<sequence length="106" mass="11039">MRSGKTVLSFLLASLAIVASGQFSSAAASGAIQLYSGVAYTGSSVSVPAQPRSCTEAPFAVRSVTNLTDVDLFLFREPGCQGGAYAVTSLHQSANTLVPYRSYLVK</sequence>
<dbReference type="OrthoDB" id="3430872at2"/>
<accession>A0A229SE98</accession>
<dbReference type="RefSeq" id="WP_093933386.1">
    <property type="nucleotide sequence ID" value="NZ_NMQT01000029.1"/>
</dbReference>
<organism evidence="2 3">
    <name type="scientific">Amycolatopsis thailandensis</name>
    <dbReference type="NCBI Taxonomy" id="589330"/>
    <lineage>
        <taxon>Bacteria</taxon>
        <taxon>Bacillati</taxon>
        <taxon>Actinomycetota</taxon>
        <taxon>Actinomycetes</taxon>
        <taxon>Pseudonocardiales</taxon>
        <taxon>Pseudonocardiaceae</taxon>
        <taxon>Amycolatopsis</taxon>
    </lineage>
</organism>
<feature type="signal peptide" evidence="1">
    <location>
        <begin position="1"/>
        <end position="26"/>
    </location>
</feature>
<protein>
    <submittedName>
        <fullName evidence="2">Uncharacterized protein</fullName>
    </submittedName>
</protein>
<gene>
    <name evidence="2" type="ORF">CFP71_09090</name>
</gene>
<dbReference type="EMBL" id="NMQT01000029">
    <property type="protein sequence ID" value="OXM57253.1"/>
    <property type="molecule type" value="Genomic_DNA"/>
</dbReference>
<reference evidence="2 3" key="1">
    <citation type="submission" date="2017-07" db="EMBL/GenBank/DDBJ databases">
        <title>Amycolatopsis thailandensis Genome sequencing and assembly.</title>
        <authorList>
            <person name="Kaur N."/>
            <person name="Mayilraj S."/>
        </authorList>
    </citation>
    <scope>NUCLEOTIDE SEQUENCE [LARGE SCALE GENOMIC DNA]</scope>
    <source>
        <strain evidence="2 3">JCM 16380</strain>
    </source>
</reference>
<feature type="chain" id="PRO_5012940625" evidence="1">
    <location>
        <begin position="27"/>
        <end position="106"/>
    </location>
</feature>
<proteinExistence type="predicted"/>
<comment type="caution">
    <text evidence="2">The sequence shown here is derived from an EMBL/GenBank/DDBJ whole genome shotgun (WGS) entry which is preliminary data.</text>
</comment>
<keyword evidence="3" id="KW-1185">Reference proteome</keyword>
<evidence type="ECO:0000313" key="2">
    <source>
        <dbReference type="EMBL" id="OXM57253.1"/>
    </source>
</evidence>
<dbReference type="Proteomes" id="UP000215223">
    <property type="component" value="Unassembled WGS sequence"/>
</dbReference>
<name>A0A229SE98_9PSEU</name>
<evidence type="ECO:0000313" key="3">
    <source>
        <dbReference type="Proteomes" id="UP000215223"/>
    </source>
</evidence>
<evidence type="ECO:0000256" key="1">
    <source>
        <dbReference type="SAM" id="SignalP"/>
    </source>
</evidence>
<keyword evidence="1" id="KW-0732">Signal</keyword>
<dbReference type="AlphaFoldDB" id="A0A229SE98"/>